<evidence type="ECO:0000259" key="3">
    <source>
        <dbReference type="Pfam" id="PF25973"/>
    </source>
</evidence>
<dbReference type="Pfam" id="PF25973">
    <property type="entry name" value="BSH_CzcB"/>
    <property type="match status" value="1"/>
</dbReference>
<dbReference type="RefSeq" id="WP_069946443.1">
    <property type="nucleotide sequence ID" value="NZ_CP014143.1"/>
</dbReference>
<dbReference type="KEGG" id="micc:AUP74_00822"/>
<organism evidence="5 6">
    <name type="scientific">Microbulbifer aggregans</name>
    <dbReference type="NCBI Taxonomy" id="1769779"/>
    <lineage>
        <taxon>Bacteria</taxon>
        <taxon>Pseudomonadati</taxon>
        <taxon>Pseudomonadota</taxon>
        <taxon>Gammaproteobacteria</taxon>
        <taxon>Cellvibrionales</taxon>
        <taxon>Microbulbiferaceae</taxon>
        <taxon>Microbulbifer</taxon>
    </lineage>
</organism>
<dbReference type="InterPro" id="IPR011053">
    <property type="entry name" value="Single_hybrid_motif"/>
</dbReference>
<feature type="domain" description="CzcB-like C-terminal circularly permuted SH3-like" evidence="4">
    <location>
        <begin position="346"/>
        <end position="405"/>
    </location>
</feature>
<dbReference type="Proteomes" id="UP000095672">
    <property type="component" value="Chromosome"/>
</dbReference>
<evidence type="ECO:0000256" key="1">
    <source>
        <dbReference type="ARBA" id="ARBA00022448"/>
    </source>
</evidence>
<protein>
    <submittedName>
        <fullName evidence="5">Cobalt-zinc-cadmium resistance protein CzcB</fullName>
    </submittedName>
</protein>
<dbReference type="Gene3D" id="2.40.50.100">
    <property type="match status" value="1"/>
</dbReference>
<dbReference type="Pfam" id="PF25971">
    <property type="entry name" value="CzcB_N"/>
    <property type="match status" value="1"/>
</dbReference>
<dbReference type="SUPFAM" id="SSF51230">
    <property type="entry name" value="Single hybrid motif"/>
    <property type="match status" value="1"/>
</dbReference>
<evidence type="ECO:0000313" key="6">
    <source>
        <dbReference type="Proteomes" id="UP000095672"/>
    </source>
</evidence>
<dbReference type="Pfam" id="PF25975">
    <property type="entry name" value="CzcB_C"/>
    <property type="match status" value="1"/>
</dbReference>
<dbReference type="InterPro" id="IPR058646">
    <property type="entry name" value="CzcB_N"/>
</dbReference>
<dbReference type="EMBL" id="CP014143">
    <property type="protein sequence ID" value="AOS96289.1"/>
    <property type="molecule type" value="Genomic_DNA"/>
</dbReference>
<dbReference type="PANTHER" id="PTHR30097:SF4">
    <property type="entry name" value="SLR6042 PROTEIN"/>
    <property type="match status" value="1"/>
</dbReference>
<dbReference type="PATRIC" id="fig|1769779.3.peg.840"/>
<sequence length="417" mass="46007">MRGSTAIRSIPIALLWVIVLSSYLGLATARKAVAGSGAVSEVSTELRGPNGGKLLRDGNVTVELKLVEQGNKAQFRAWIQQDERSIAEKSAVTLSVELQRLGGETERYRLVPADDYWHNETAVREPHSFDINVLLILNGERSEWNYASHEGRVKIADDMAEENGIATAIAGAGKIRRALTLYGRTALAHEDMRHVRARFPGPVTEVLAELGDQVRRGQKLAVVESNDSLQTYAVVSPIDGLVVEHEIGAGEFSGDRVLFTVANYDTLWAELQVFPQQQGEIRRGQRVTLSSDERRVGTTIFDILPSTSGQSFLLARASFDNREENWPPGLLIEGRVIVEDVQVPLVVENRALQPYLDGFAVFVKVGDIYEARPLELGRRDDQVTEIVDGLKAGERYVTANSFLIKADIEKSGTAHDH</sequence>
<dbReference type="Gene3D" id="2.40.420.20">
    <property type="match status" value="1"/>
</dbReference>
<evidence type="ECO:0000259" key="4">
    <source>
        <dbReference type="Pfam" id="PF25975"/>
    </source>
</evidence>
<dbReference type="STRING" id="1769779.AUP74_00822"/>
<dbReference type="PANTHER" id="PTHR30097">
    <property type="entry name" value="CATION EFFLUX SYSTEM PROTEIN CUSB"/>
    <property type="match status" value="1"/>
</dbReference>
<evidence type="ECO:0000313" key="5">
    <source>
        <dbReference type="EMBL" id="AOS96289.1"/>
    </source>
</evidence>
<dbReference type="GO" id="GO:0015679">
    <property type="term" value="P:plasma membrane copper ion transport"/>
    <property type="evidence" value="ECO:0007669"/>
    <property type="project" value="TreeGrafter"/>
</dbReference>
<keyword evidence="6" id="KW-1185">Reference proteome</keyword>
<dbReference type="InterPro" id="IPR058649">
    <property type="entry name" value="CzcB_C"/>
</dbReference>
<dbReference type="AlphaFoldDB" id="A0A1C9W573"/>
<accession>A0A1C9W573</accession>
<gene>
    <name evidence="5" type="primary">czcB</name>
    <name evidence="5" type="ORF">AUP74_00822</name>
</gene>
<dbReference type="GO" id="GO:0046914">
    <property type="term" value="F:transition metal ion binding"/>
    <property type="evidence" value="ECO:0007669"/>
    <property type="project" value="TreeGrafter"/>
</dbReference>
<dbReference type="InterPro" id="IPR058647">
    <property type="entry name" value="BSH_CzcB-like"/>
</dbReference>
<evidence type="ECO:0000259" key="2">
    <source>
        <dbReference type="Pfam" id="PF25971"/>
    </source>
</evidence>
<dbReference type="OrthoDB" id="9768185at2"/>
<feature type="domain" description="CzcB N-terminal" evidence="2">
    <location>
        <begin position="52"/>
        <end position="143"/>
    </location>
</feature>
<keyword evidence="1" id="KW-0813">Transport</keyword>
<reference evidence="6" key="1">
    <citation type="submission" date="2016-01" db="EMBL/GenBank/DDBJ databases">
        <title>Complete genome sequence of Microbulbifer sp. CCB-MM1, a halophile isolated from Matang Mangrove Forest, Perak.</title>
        <authorList>
            <person name="Moh T.H."/>
            <person name="Dinesh B."/>
            <person name="Lau N.-S."/>
            <person name="Go F."/>
            <person name="Alexander Chong S.-C."/>
        </authorList>
    </citation>
    <scope>NUCLEOTIDE SEQUENCE [LARGE SCALE GENOMIC DNA]</scope>
    <source>
        <strain evidence="6">CCB-MM1</strain>
    </source>
</reference>
<dbReference type="InterPro" id="IPR051909">
    <property type="entry name" value="MFP_Cation_Efflux"/>
</dbReference>
<proteinExistence type="predicted"/>
<dbReference type="GO" id="GO:0030288">
    <property type="term" value="C:outer membrane-bounded periplasmic space"/>
    <property type="evidence" value="ECO:0007669"/>
    <property type="project" value="TreeGrafter"/>
</dbReference>
<dbReference type="GO" id="GO:0060003">
    <property type="term" value="P:copper ion export"/>
    <property type="evidence" value="ECO:0007669"/>
    <property type="project" value="TreeGrafter"/>
</dbReference>
<feature type="domain" description="CzcB-like barrel-sandwich hybrid" evidence="3">
    <location>
        <begin position="192"/>
        <end position="263"/>
    </location>
</feature>
<name>A0A1C9W573_9GAMM</name>